<feature type="compositionally biased region" description="Basic and acidic residues" evidence="1">
    <location>
        <begin position="464"/>
        <end position="486"/>
    </location>
</feature>
<keyword evidence="2" id="KW-0732">Signal</keyword>
<evidence type="ECO:0000256" key="1">
    <source>
        <dbReference type="SAM" id="MobiDB-lite"/>
    </source>
</evidence>
<dbReference type="EMBL" id="JAAAXW010000007">
    <property type="protein sequence ID" value="KAF9550984.1"/>
    <property type="molecule type" value="Genomic_DNA"/>
</dbReference>
<protein>
    <recommendedName>
        <fullName evidence="5">Nucleoplasmin-like domain-containing protein</fullName>
    </recommendedName>
</protein>
<evidence type="ECO:0008006" key="5">
    <source>
        <dbReference type="Google" id="ProtNLM"/>
    </source>
</evidence>
<dbReference type="Proteomes" id="UP000723463">
    <property type="component" value="Unassembled WGS sequence"/>
</dbReference>
<feature type="region of interest" description="Disordered" evidence="1">
    <location>
        <begin position="448"/>
        <end position="491"/>
    </location>
</feature>
<keyword evidence="4" id="KW-1185">Reference proteome</keyword>
<feature type="compositionally biased region" description="Basic residues" evidence="1">
    <location>
        <begin position="233"/>
        <end position="251"/>
    </location>
</feature>
<feature type="region of interest" description="Disordered" evidence="1">
    <location>
        <begin position="124"/>
        <end position="291"/>
    </location>
</feature>
<feature type="chain" id="PRO_5040202379" description="Nucleoplasmin-like domain-containing protein" evidence="2">
    <location>
        <begin position="31"/>
        <end position="532"/>
    </location>
</feature>
<reference evidence="3" key="1">
    <citation type="journal article" date="2020" name="Fungal Divers.">
        <title>Resolving the Mortierellaceae phylogeny through synthesis of multi-gene phylogenetics and phylogenomics.</title>
        <authorList>
            <person name="Vandepol N."/>
            <person name="Liber J."/>
            <person name="Desiro A."/>
            <person name="Na H."/>
            <person name="Kennedy M."/>
            <person name="Barry K."/>
            <person name="Grigoriev I.V."/>
            <person name="Miller A.N."/>
            <person name="O'Donnell K."/>
            <person name="Stajich J.E."/>
            <person name="Bonito G."/>
        </authorList>
    </citation>
    <scope>NUCLEOTIDE SEQUENCE</scope>
    <source>
        <strain evidence="3">NRRL 2591</strain>
    </source>
</reference>
<proteinExistence type="predicted"/>
<evidence type="ECO:0000313" key="4">
    <source>
        <dbReference type="Proteomes" id="UP000723463"/>
    </source>
</evidence>
<gene>
    <name evidence="3" type="ORF">EC957_010751</name>
</gene>
<evidence type="ECO:0000313" key="3">
    <source>
        <dbReference type="EMBL" id="KAF9550984.1"/>
    </source>
</evidence>
<feature type="compositionally biased region" description="Basic residues" evidence="1">
    <location>
        <begin position="273"/>
        <end position="285"/>
    </location>
</feature>
<dbReference type="AlphaFoldDB" id="A0A9P6FGW6"/>
<organism evidence="3 4">
    <name type="scientific">Mortierella hygrophila</name>
    <dbReference type="NCBI Taxonomy" id="979708"/>
    <lineage>
        <taxon>Eukaryota</taxon>
        <taxon>Fungi</taxon>
        <taxon>Fungi incertae sedis</taxon>
        <taxon>Mucoromycota</taxon>
        <taxon>Mortierellomycotina</taxon>
        <taxon>Mortierellomycetes</taxon>
        <taxon>Mortierellales</taxon>
        <taxon>Mortierellaceae</taxon>
        <taxon>Mortierella</taxon>
    </lineage>
</organism>
<feature type="compositionally biased region" description="Basic and acidic residues" evidence="1">
    <location>
        <begin position="208"/>
        <end position="232"/>
    </location>
</feature>
<feature type="compositionally biased region" description="Acidic residues" evidence="1">
    <location>
        <begin position="130"/>
        <end position="207"/>
    </location>
</feature>
<name>A0A9P6FGW6_9FUNG</name>
<evidence type="ECO:0000256" key="2">
    <source>
        <dbReference type="SAM" id="SignalP"/>
    </source>
</evidence>
<feature type="signal peptide" evidence="2">
    <location>
        <begin position="1"/>
        <end position="30"/>
    </location>
</feature>
<comment type="caution">
    <text evidence="3">The sequence shown here is derived from an EMBL/GenBank/DDBJ whole genome shotgun (WGS) entry which is preliminary data.</text>
</comment>
<sequence length="532" mass="59494">MRSEKVILLRHLVALLAVSSASSWIQSAHGLKFSPINEITLGTEVTIDWTGQPSLGNVEQSIVLMKDGNALLTLCQGQITGSGQCSFNLKEEHQVLGDGYQLAMVGMDGVALDYSPEFSIKAEDVKVESSSDDGEEDVEEKGYEDEVVEEKEDEDVEVKEDEDVEEKEDEDVEEKEDEDEIEAVEDKDDGEDEDNDEEQGDDDDDDARMEKERTGHDNNEDVDDGDHGDGYAKKKNKKKVHGYQKSQVHKQKANDNKQQQQHHHHNKQQQNKKQPKQYKQKKQQHQQKDGYYKHQVDKLVKTFQQQQKEQHQNRFTVMSTGSRDQRAKEAARLLEKNHRRRQMLLVARRHQYLRMRQQAIGLQASINSIFDQLAPPMAHAAEPPRAQVVVSAFNDADESNKDSNVGIGINPVLGNDAHVELMPERPIQKAATGAVAGGTDEIDMEMAYGQEHPPDKKDKKDKKERKSEQADAKKEKDAKAETKDEAEQGTWGKILGGIAMFGKSVGATVADGFTKVQHVVVGGGAAAPEGEL</sequence>
<accession>A0A9P6FGW6</accession>